<keyword evidence="2" id="KW-1185">Reference proteome</keyword>
<organism evidence="1 2">
    <name type="scientific">Weissella viridescens</name>
    <name type="common">Lactobacillus viridescens</name>
    <dbReference type="NCBI Taxonomy" id="1629"/>
    <lineage>
        <taxon>Bacteria</taxon>
        <taxon>Bacillati</taxon>
        <taxon>Bacillota</taxon>
        <taxon>Bacilli</taxon>
        <taxon>Lactobacillales</taxon>
        <taxon>Lactobacillaceae</taxon>
        <taxon>Weissella</taxon>
    </lineage>
</organism>
<dbReference type="InterPro" id="IPR023375">
    <property type="entry name" value="ADC_dom_sf"/>
</dbReference>
<proteinExistence type="predicted"/>
<dbReference type="Gene3D" id="2.40.400.10">
    <property type="entry name" value="Acetoacetate decarboxylase-like"/>
    <property type="match status" value="1"/>
</dbReference>
<sequence>MIMNKADLLKKITTPIDSPAFPAAKVKFHNRDFMNITYRTDHDALMKVLPEPLEPIDDLVKFEFINMPDSDGLGDYAEIGQVIPVTFNGQEGEFYLSMYVNNAEAIASGREIAAFPKKLADTSIYLDNDVLVGKLEYSGLPVATATMAYNYYPMDLEEAKAEITKPSYRLNIMRNYDATPRVLEMTESTITDVEVKGAWNSPAKLQFFEHVMAPVADLPVREIVKSQHIVADLTLPRPHMVYDYLAD</sequence>
<accession>A0A0R2H879</accession>
<dbReference type="SUPFAM" id="SSF160104">
    <property type="entry name" value="Acetoacetate decarboxylase-like"/>
    <property type="match status" value="1"/>
</dbReference>
<dbReference type="NCBIfam" id="NF002614">
    <property type="entry name" value="PRK02265.1"/>
    <property type="match status" value="1"/>
</dbReference>
<reference evidence="1 2" key="1">
    <citation type="journal article" date="2015" name="Genome Announc.">
        <title>Expanding the biotechnology potential of lactobacilli through comparative genomics of 213 strains and associated genera.</title>
        <authorList>
            <person name="Sun Z."/>
            <person name="Harris H.M."/>
            <person name="McCann A."/>
            <person name="Guo C."/>
            <person name="Argimon S."/>
            <person name="Zhang W."/>
            <person name="Yang X."/>
            <person name="Jeffery I.B."/>
            <person name="Cooney J.C."/>
            <person name="Kagawa T.F."/>
            <person name="Liu W."/>
            <person name="Song Y."/>
            <person name="Salvetti E."/>
            <person name="Wrobel A."/>
            <person name="Rasinkangas P."/>
            <person name="Parkhill J."/>
            <person name="Rea M.C."/>
            <person name="O'Sullivan O."/>
            <person name="Ritari J."/>
            <person name="Douillard F.P."/>
            <person name="Paul Ross R."/>
            <person name="Yang R."/>
            <person name="Briner A.E."/>
            <person name="Felis G.E."/>
            <person name="de Vos W.M."/>
            <person name="Barrangou R."/>
            <person name="Klaenhammer T.R."/>
            <person name="Caufield P.W."/>
            <person name="Cui Y."/>
            <person name="Zhang H."/>
            <person name="O'Toole P.W."/>
        </authorList>
    </citation>
    <scope>NUCLEOTIDE SEQUENCE [LARGE SCALE GENOMIC DNA]</scope>
    <source>
        <strain evidence="1 2">DSM 20410</strain>
    </source>
</reference>
<evidence type="ECO:0000313" key="2">
    <source>
        <dbReference type="Proteomes" id="UP000051992"/>
    </source>
</evidence>
<protein>
    <submittedName>
        <fullName evidence="1">Acetoacetate decarboxylase</fullName>
    </submittedName>
</protein>
<name>A0A0R2H879_WEIVI</name>
<gene>
    <name evidence="1" type="ORF">IV50_GL001432</name>
</gene>
<dbReference type="Proteomes" id="UP000051992">
    <property type="component" value="Unassembled WGS sequence"/>
</dbReference>
<dbReference type="AlphaFoldDB" id="A0A0R2H879"/>
<evidence type="ECO:0000313" key="1">
    <source>
        <dbReference type="EMBL" id="KRN45844.1"/>
    </source>
</evidence>
<dbReference type="EMBL" id="JQBM01000005">
    <property type="protein sequence ID" value="KRN45844.1"/>
    <property type="molecule type" value="Genomic_DNA"/>
</dbReference>
<dbReference type="PATRIC" id="fig|1629.5.peg.1446"/>
<dbReference type="Pfam" id="PF06314">
    <property type="entry name" value="ADC"/>
    <property type="match status" value="1"/>
</dbReference>
<comment type="caution">
    <text evidence="1">The sequence shown here is derived from an EMBL/GenBank/DDBJ whole genome shotgun (WGS) entry which is preliminary data.</text>
</comment>
<dbReference type="InterPro" id="IPR010451">
    <property type="entry name" value="Acetoacetate_decarboxylase"/>
</dbReference>
<dbReference type="GO" id="GO:0016829">
    <property type="term" value="F:lyase activity"/>
    <property type="evidence" value="ECO:0007669"/>
    <property type="project" value="InterPro"/>
</dbReference>